<evidence type="ECO:0000256" key="2">
    <source>
        <dbReference type="SAM" id="SignalP"/>
    </source>
</evidence>
<gene>
    <name evidence="3" type="ORF">E0H73_00165</name>
</gene>
<protein>
    <recommendedName>
        <fullName evidence="5">Lipoprotein</fullName>
    </recommendedName>
</protein>
<dbReference type="PANTHER" id="PTHR39335">
    <property type="entry name" value="BLL4220 PROTEIN"/>
    <property type="match status" value="1"/>
</dbReference>
<evidence type="ECO:0008006" key="5">
    <source>
        <dbReference type="Google" id="ProtNLM"/>
    </source>
</evidence>
<dbReference type="PANTHER" id="PTHR39335:SF1">
    <property type="entry name" value="BLL4220 PROTEIN"/>
    <property type="match status" value="1"/>
</dbReference>
<evidence type="ECO:0000313" key="4">
    <source>
        <dbReference type="Proteomes" id="UP000291144"/>
    </source>
</evidence>
<accession>A0A4R0KWE7</accession>
<feature type="compositionally biased region" description="Low complexity" evidence="1">
    <location>
        <begin position="154"/>
        <end position="167"/>
    </location>
</feature>
<keyword evidence="4" id="KW-1185">Reference proteome</keyword>
<dbReference type="InterPro" id="IPR005297">
    <property type="entry name" value="Lipoprotein_repeat"/>
</dbReference>
<name>A0A4R0KWE7_9ACTN</name>
<dbReference type="GO" id="GO:0043448">
    <property type="term" value="P:alkane catabolic process"/>
    <property type="evidence" value="ECO:0007669"/>
    <property type="project" value="TreeGrafter"/>
</dbReference>
<evidence type="ECO:0000313" key="3">
    <source>
        <dbReference type="EMBL" id="TCC65403.1"/>
    </source>
</evidence>
<keyword evidence="2" id="KW-0732">Signal</keyword>
<dbReference type="RefSeq" id="WP_131349727.1">
    <property type="nucleotide sequence ID" value="NZ_SJKB01000001.1"/>
</dbReference>
<feature type="signal peptide" evidence="2">
    <location>
        <begin position="1"/>
        <end position="21"/>
    </location>
</feature>
<proteinExistence type="predicted"/>
<sequence length="177" mass="17684">MRAFNLLLGATAALATLTACGAGGSNQPTAGDQPAAPAANGAVSVKDVSGIGQTLVDPAGKTVYFADQEAGGMIKCTAGCLDFWMPVEGSDSAAKAMDGLGVVQRSDTGKSQLTFQGKPLYTFRLDTAAGQHKGQDLTDEFDGASFTWHAAATTAAAPSPAPSTSSGNGNGNGGYGY</sequence>
<organism evidence="3 4">
    <name type="scientific">Kribbella pittospori</name>
    <dbReference type="NCBI Taxonomy" id="722689"/>
    <lineage>
        <taxon>Bacteria</taxon>
        <taxon>Bacillati</taxon>
        <taxon>Actinomycetota</taxon>
        <taxon>Actinomycetes</taxon>
        <taxon>Propionibacteriales</taxon>
        <taxon>Kribbellaceae</taxon>
        <taxon>Kribbella</taxon>
    </lineage>
</organism>
<comment type="caution">
    <text evidence="3">The sequence shown here is derived from an EMBL/GenBank/DDBJ whole genome shotgun (WGS) entry which is preliminary data.</text>
</comment>
<dbReference type="EMBL" id="SJKB01000001">
    <property type="protein sequence ID" value="TCC65403.1"/>
    <property type="molecule type" value="Genomic_DNA"/>
</dbReference>
<evidence type="ECO:0000256" key="1">
    <source>
        <dbReference type="SAM" id="MobiDB-lite"/>
    </source>
</evidence>
<dbReference type="PROSITE" id="PS51257">
    <property type="entry name" value="PROKAR_LIPOPROTEIN"/>
    <property type="match status" value="1"/>
</dbReference>
<reference evidence="3 4" key="1">
    <citation type="submission" date="2019-02" db="EMBL/GenBank/DDBJ databases">
        <title>Kribbella capetownensis sp. nov. and Kribbella speibonae sp. nov., isolated from soil.</title>
        <authorList>
            <person name="Curtis S.M."/>
            <person name="Norton I."/>
            <person name="Everest G.J."/>
            <person name="Meyers P.R."/>
        </authorList>
    </citation>
    <scope>NUCLEOTIDE SEQUENCE [LARGE SCALE GENOMIC DNA]</scope>
    <source>
        <strain evidence="3 4">NRRL B-24813</strain>
    </source>
</reference>
<dbReference type="Proteomes" id="UP000291144">
    <property type="component" value="Unassembled WGS sequence"/>
</dbReference>
<feature type="region of interest" description="Disordered" evidence="1">
    <location>
        <begin position="154"/>
        <end position="177"/>
    </location>
</feature>
<dbReference type="OrthoDB" id="597632at2"/>
<feature type="compositionally biased region" description="Gly residues" evidence="1">
    <location>
        <begin position="168"/>
        <end position="177"/>
    </location>
</feature>
<dbReference type="Pfam" id="PF03640">
    <property type="entry name" value="Lipoprotein_15"/>
    <property type="match status" value="1"/>
</dbReference>
<dbReference type="AlphaFoldDB" id="A0A4R0KWE7"/>
<feature type="chain" id="PRO_5020674235" description="Lipoprotein" evidence="2">
    <location>
        <begin position="22"/>
        <end position="177"/>
    </location>
</feature>